<evidence type="ECO:0000313" key="4">
    <source>
        <dbReference type="EMBL" id="NFV80454.1"/>
    </source>
</evidence>
<evidence type="ECO:0000256" key="2">
    <source>
        <dbReference type="SAM" id="SignalP"/>
    </source>
</evidence>
<protein>
    <recommendedName>
        <fullName evidence="3">Peptidoglycan binding-like domain-containing protein</fullName>
    </recommendedName>
</protein>
<dbReference type="Proteomes" id="UP000480684">
    <property type="component" value="Unassembled WGS sequence"/>
</dbReference>
<proteinExistence type="predicted"/>
<dbReference type="RefSeq" id="WP_163678753.1">
    <property type="nucleotide sequence ID" value="NZ_JAAIYP010000037.1"/>
</dbReference>
<feature type="domain" description="Peptidoglycan binding-like" evidence="3">
    <location>
        <begin position="81"/>
        <end position="134"/>
    </location>
</feature>
<reference evidence="4 5" key="1">
    <citation type="submission" date="2020-02" db="EMBL/GenBank/DDBJ databases">
        <authorList>
            <person name="Dziuba M."/>
            <person name="Kuznetsov B."/>
            <person name="Mardanov A."/>
            <person name="Ravin N."/>
            <person name="Grouzdev D."/>
        </authorList>
    </citation>
    <scope>NUCLEOTIDE SEQUENCE [LARGE SCALE GENOMIC DNA]</scope>
    <source>
        <strain evidence="4 5">SpK</strain>
    </source>
</reference>
<dbReference type="Pfam" id="PF01471">
    <property type="entry name" value="PG_binding_1"/>
    <property type="match status" value="1"/>
</dbReference>
<name>A0A7C9UZL3_9PROT</name>
<dbReference type="InterPro" id="IPR036366">
    <property type="entry name" value="PGBDSf"/>
</dbReference>
<organism evidence="4 5">
    <name type="scientific">Magnetospirillum aberrantis SpK</name>
    <dbReference type="NCBI Taxonomy" id="908842"/>
    <lineage>
        <taxon>Bacteria</taxon>
        <taxon>Pseudomonadati</taxon>
        <taxon>Pseudomonadota</taxon>
        <taxon>Alphaproteobacteria</taxon>
        <taxon>Rhodospirillales</taxon>
        <taxon>Rhodospirillaceae</taxon>
        <taxon>Magnetospirillum</taxon>
    </lineage>
</organism>
<dbReference type="InterPro" id="IPR002477">
    <property type="entry name" value="Peptidoglycan-bd-like"/>
</dbReference>
<feature type="compositionally biased region" description="Polar residues" evidence="1">
    <location>
        <begin position="31"/>
        <end position="41"/>
    </location>
</feature>
<dbReference type="Gene3D" id="1.10.101.10">
    <property type="entry name" value="PGBD-like superfamily/PGBD"/>
    <property type="match status" value="1"/>
</dbReference>
<dbReference type="SUPFAM" id="SSF50346">
    <property type="entry name" value="PRC-barrel domain"/>
    <property type="match status" value="1"/>
</dbReference>
<comment type="caution">
    <text evidence="4">The sequence shown here is derived from an EMBL/GenBank/DDBJ whole genome shotgun (WGS) entry which is preliminary data.</text>
</comment>
<dbReference type="SUPFAM" id="SSF47090">
    <property type="entry name" value="PGBD-like"/>
    <property type="match status" value="1"/>
</dbReference>
<accession>A0A7C9UZL3</accession>
<sequence length="280" mass="29164">MPFAGRLLAVAFCLTSAAAYGADPAPPPSQDPLTTPSSPLYQPSPGIRAQVREVIAETPPTTVQPAPLPELTPNIPVPRGLVAVAQRELTALGYDPGPIDGRMGPMTRKALTAFQTDKGLPADGQLTFALLDKLMVRAVPKITPPPTPVPPPPPPVRQWTFRAVQGKSVHGAAGDLLGKIADFVLAADGQSVAAMVIKTTNGYGTHCGRALVPFDMVGHAVTRASVILPLPAGKALALRDKAQKIELKDGEKLLSTVLDDEDTDATADTDGHVVALPAAK</sequence>
<gene>
    <name evidence="4" type="ORF">G4223_10065</name>
</gene>
<dbReference type="EMBL" id="JAAIYP010000037">
    <property type="protein sequence ID" value="NFV80454.1"/>
    <property type="molecule type" value="Genomic_DNA"/>
</dbReference>
<feature type="signal peptide" evidence="2">
    <location>
        <begin position="1"/>
        <end position="21"/>
    </location>
</feature>
<evidence type="ECO:0000313" key="5">
    <source>
        <dbReference type="Proteomes" id="UP000480684"/>
    </source>
</evidence>
<feature type="region of interest" description="Disordered" evidence="1">
    <location>
        <begin position="23"/>
        <end position="44"/>
    </location>
</feature>
<evidence type="ECO:0000259" key="3">
    <source>
        <dbReference type="Pfam" id="PF01471"/>
    </source>
</evidence>
<evidence type="ECO:0000256" key="1">
    <source>
        <dbReference type="SAM" id="MobiDB-lite"/>
    </source>
</evidence>
<dbReference type="AlphaFoldDB" id="A0A7C9UZL3"/>
<dbReference type="InterPro" id="IPR036365">
    <property type="entry name" value="PGBD-like_sf"/>
</dbReference>
<dbReference type="InterPro" id="IPR011033">
    <property type="entry name" value="PRC_barrel-like_sf"/>
</dbReference>
<keyword evidence="5" id="KW-1185">Reference proteome</keyword>
<keyword evidence="2" id="KW-0732">Signal</keyword>
<feature type="chain" id="PRO_5028805460" description="Peptidoglycan binding-like domain-containing protein" evidence="2">
    <location>
        <begin position="22"/>
        <end position="280"/>
    </location>
</feature>